<gene>
    <name evidence="1" type="ORF">PVAP13_1NG412319</name>
</gene>
<sequence length="284" mass="32542">MFETMHTEHLKGRKVLLEKPSGFALFLVKEFALQEEKNIWVHFSDPEYAIQVLVALGFRKVDNRTIARNCNDGPRKDLVQLIEKFYKTREELLKASIEKTLNITCICDGYTVGEVMWGIKNVLHEFIHEEGCKITPEYCLPVSKGLQEALRYYLVNIPPKVSFPKELSRSFDEYVGISDTIKDGLDSTKVLALVLVSELVEEYGFSKLHKAEMFQAKREDDLTMNDIEKIMGILDYLLNILELREKILMDVKLMEATRFSSHLSQVNEARVECGLGAVKMVNVG</sequence>
<reference evidence="1" key="1">
    <citation type="submission" date="2020-05" db="EMBL/GenBank/DDBJ databases">
        <title>WGS assembly of Panicum virgatum.</title>
        <authorList>
            <person name="Lovell J.T."/>
            <person name="Jenkins J."/>
            <person name="Shu S."/>
            <person name="Juenger T.E."/>
            <person name="Schmutz J."/>
        </authorList>
    </citation>
    <scope>NUCLEOTIDE SEQUENCE</scope>
    <source>
        <strain evidence="1">AP13</strain>
    </source>
</reference>
<evidence type="ECO:0000313" key="2">
    <source>
        <dbReference type="Proteomes" id="UP000823388"/>
    </source>
</evidence>
<dbReference type="InterPro" id="IPR045056">
    <property type="entry name" value="Nop56/Nop58"/>
</dbReference>
<dbReference type="GO" id="GO:0031428">
    <property type="term" value="C:box C/D methylation guide snoRNP complex"/>
    <property type="evidence" value="ECO:0007669"/>
    <property type="project" value="InterPro"/>
</dbReference>
<dbReference type="Proteomes" id="UP000823388">
    <property type="component" value="Chromosome 1N"/>
</dbReference>
<dbReference type="PANTHER" id="PTHR10894">
    <property type="entry name" value="NUCLEOLAR PROTEIN 5 NUCLEOLAR PROTEIN NOP5 NOP58"/>
    <property type="match status" value="1"/>
</dbReference>
<comment type="caution">
    <text evidence="1">The sequence shown here is derived from an EMBL/GenBank/DDBJ whole genome shotgun (WGS) entry which is preliminary data.</text>
</comment>
<protein>
    <submittedName>
        <fullName evidence="1">Uncharacterized protein</fullName>
    </submittedName>
</protein>
<organism evidence="1 2">
    <name type="scientific">Panicum virgatum</name>
    <name type="common">Blackwell switchgrass</name>
    <dbReference type="NCBI Taxonomy" id="38727"/>
    <lineage>
        <taxon>Eukaryota</taxon>
        <taxon>Viridiplantae</taxon>
        <taxon>Streptophyta</taxon>
        <taxon>Embryophyta</taxon>
        <taxon>Tracheophyta</taxon>
        <taxon>Spermatophyta</taxon>
        <taxon>Magnoliopsida</taxon>
        <taxon>Liliopsida</taxon>
        <taxon>Poales</taxon>
        <taxon>Poaceae</taxon>
        <taxon>PACMAD clade</taxon>
        <taxon>Panicoideae</taxon>
        <taxon>Panicodae</taxon>
        <taxon>Paniceae</taxon>
        <taxon>Panicinae</taxon>
        <taxon>Panicum</taxon>
        <taxon>Panicum sect. Hiantes</taxon>
    </lineage>
</organism>
<dbReference type="EMBL" id="CM029038">
    <property type="protein sequence ID" value="KAG2653911.1"/>
    <property type="molecule type" value="Genomic_DNA"/>
</dbReference>
<proteinExistence type="predicted"/>
<name>A0A8T0WWE0_PANVG</name>
<keyword evidence="2" id="KW-1185">Reference proteome</keyword>
<dbReference type="AlphaFoldDB" id="A0A8T0WWE0"/>
<dbReference type="GO" id="GO:0032040">
    <property type="term" value="C:small-subunit processome"/>
    <property type="evidence" value="ECO:0007669"/>
    <property type="project" value="InterPro"/>
</dbReference>
<dbReference type="GO" id="GO:0030515">
    <property type="term" value="F:snoRNA binding"/>
    <property type="evidence" value="ECO:0007669"/>
    <property type="project" value="InterPro"/>
</dbReference>
<dbReference type="PANTHER" id="PTHR10894:SF29">
    <property type="match status" value="1"/>
</dbReference>
<accession>A0A8T0WWE0</accession>
<evidence type="ECO:0000313" key="1">
    <source>
        <dbReference type="EMBL" id="KAG2653911.1"/>
    </source>
</evidence>